<feature type="region of interest" description="Disordered" evidence="7">
    <location>
        <begin position="457"/>
        <end position="658"/>
    </location>
</feature>
<dbReference type="Proteomes" id="UP001054857">
    <property type="component" value="Unassembled WGS sequence"/>
</dbReference>
<feature type="compositionally biased region" description="Basic and acidic residues" evidence="7">
    <location>
        <begin position="457"/>
        <end position="476"/>
    </location>
</feature>
<dbReference type="EMBL" id="BMAR01000040">
    <property type="protein sequence ID" value="GFR50754.1"/>
    <property type="molecule type" value="Genomic_DNA"/>
</dbReference>
<keyword evidence="3" id="KW-0970">Cilium biogenesis/degradation</keyword>
<evidence type="ECO:0000313" key="8">
    <source>
        <dbReference type="EMBL" id="GFR50754.1"/>
    </source>
</evidence>
<comment type="subcellular location">
    <subcellularLocation>
        <location evidence="1">Cytoplasm</location>
        <location evidence="1">Cytoskeleton</location>
        <location evidence="1">Cilium basal body</location>
    </subcellularLocation>
</comment>
<sequence length="658" mass="69827">MSSQQQPSLDLANLLPGPRFHPEQQTAGPLQRATSPATTASASVDEQAAIERRDARRERRRLAQASPGESRNARHNATGDPDSGLTSPARQQLHQHSRPPQVSPPAPNPADVDMSRYGLAVDSDDVPSPTSAGRPRRRMSPAGQHSPEVSQGGATPSSEAGSELGSPGRRMGSRTDMHSSYDSLDSLSGAAAGSGRGGRRGSGFRRAASAKPVRSAAPRSGLADVHVVGEIVGASGFSAPMLFCRWQLLYEPGKSWRVQRGLQQGATHACCSGVPEEDLVVWEHPLDLHLQTQSLQGWPALLLMVYARDEGSGRDSFLSYALVSLPTTPGLHHVSSHTWFAVESNRALGRSFFAWYTGLIPRLEDETFITDLRKREDAGPFICTVGAGQVHLRLNILTRNLEHVSHQGGESLAAALERLTTNIMRASTQLANKSAALEEHRRSSEVLSEGQRLVRGGREERLASARAAVEARRRGDGLSPVPSESGRTPSHSSFRGFGGESRRVSRSDQAAAQDDMRSESSYDRGYGGGPTPPRDRYADRAARRARDRATRETTSQEGGSVAPSASTLNDPPSRGPSTTGAAPGAAAGRSDDIGPTGRPARGSAAREQGGGGGVGRAVSDDDGVETVGEGIDEAATAAAHSNRAAARAARREQQRVAF</sequence>
<evidence type="ECO:0000256" key="5">
    <source>
        <dbReference type="ARBA" id="ARBA00023273"/>
    </source>
</evidence>
<proteinExistence type="predicted"/>
<evidence type="ECO:0000256" key="6">
    <source>
        <dbReference type="ARBA" id="ARBA00039272"/>
    </source>
</evidence>
<organism evidence="8 9">
    <name type="scientific">Astrephomene gubernaculifera</name>
    <dbReference type="NCBI Taxonomy" id="47775"/>
    <lineage>
        <taxon>Eukaryota</taxon>
        <taxon>Viridiplantae</taxon>
        <taxon>Chlorophyta</taxon>
        <taxon>core chlorophytes</taxon>
        <taxon>Chlorophyceae</taxon>
        <taxon>CS clade</taxon>
        <taxon>Chlamydomonadales</taxon>
        <taxon>Astrephomenaceae</taxon>
        <taxon>Astrephomene</taxon>
    </lineage>
</organism>
<feature type="compositionally biased region" description="Basic and acidic residues" evidence="7">
    <location>
        <begin position="533"/>
        <end position="551"/>
    </location>
</feature>
<feature type="compositionally biased region" description="Polar residues" evidence="7">
    <location>
        <begin position="552"/>
        <end position="570"/>
    </location>
</feature>
<evidence type="ECO:0000256" key="4">
    <source>
        <dbReference type="ARBA" id="ARBA00023212"/>
    </source>
</evidence>
<dbReference type="PROSITE" id="PS51381">
    <property type="entry name" value="C2_B9"/>
    <property type="match status" value="1"/>
</dbReference>
<dbReference type="GO" id="GO:0036038">
    <property type="term" value="C:MKS complex"/>
    <property type="evidence" value="ECO:0007669"/>
    <property type="project" value="TreeGrafter"/>
</dbReference>
<keyword evidence="2" id="KW-0963">Cytoplasm</keyword>
<feature type="compositionally biased region" description="Polar residues" evidence="7">
    <location>
        <begin position="147"/>
        <end position="160"/>
    </location>
</feature>
<feature type="compositionally biased region" description="Polar residues" evidence="7">
    <location>
        <begin position="84"/>
        <end position="94"/>
    </location>
</feature>
<keyword evidence="9" id="KW-1185">Reference proteome</keyword>
<dbReference type="AlphaFoldDB" id="A0AAD3E162"/>
<comment type="caution">
    <text evidence="8">The sequence shown here is derived from an EMBL/GenBank/DDBJ whole genome shotgun (WGS) entry which is preliminary data.</text>
</comment>
<feature type="compositionally biased region" description="Low complexity" evidence="7">
    <location>
        <begin position="575"/>
        <end position="588"/>
    </location>
</feature>
<reference evidence="8 9" key="1">
    <citation type="journal article" date="2021" name="Sci. Rep.">
        <title>Genome sequencing of the multicellular alga Astrephomene provides insights into convergent evolution of germ-soma differentiation.</title>
        <authorList>
            <person name="Yamashita S."/>
            <person name="Yamamoto K."/>
            <person name="Matsuzaki R."/>
            <person name="Suzuki S."/>
            <person name="Yamaguchi H."/>
            <person name="Hirooka S."/>
            <person name="Minakuchi Y."/>
            <person name="Miyagishima S."/>
            <person name="Kawachi M."/>
            <person name="Toyoda A."/>
            <person name="Nozaki H."/>
        </authorList>
    </citation>
    <scope>NUCLEOTIDE SEQUENCE [LARGE SCALE GENOMIC DNA]</scope>
    <source>
        <strain evidence="8 9">NIES-4017</strain>
    </source>
</reference>
<name>A0AAD3E162_9CHLO</name>
<feature type="compositionally biased region" description="Basic and acidic residues" evidence="7">
    <location>
        <begin position="649"/>
        <end position="658"/>
    </location>
</feature>
<accession>A0AAD3E162</accession>
<dbReference type="InterPro" id="IPR010796">
    <property type="entry name" value="C2_B9-type_dom"/>
</dbReference>
<feature type="compositionally biased region" description="Low complexity" evidence="7">
    <location>
        <begin position="634"/>
        <end position="647"/>
    </location>
</feature>
<evidence type="ECO:0000256" key="3">
    <source>
        <dbReference type="ARBA" id="ARBA00022794"/>
    </source>
</evidence>
<dbReference type="GO" id="GO:0060271">
    <property type="term" value="P:cilium assembly"/>
    <property type="evidence" value="ECO:0007669"/>
    <property type="project" value="TreeGrafter"/>
</dbReference>
<evidence type="ECO:0000313" key="9">
    <source>
        <dbReference type="Proteomes" id="UP001054857"/>
    </source>
</evidence>
<dbReference type="PANTHER" id="PTHR12968">
    <property type="entry name" value="B9 DOMAIN-CONTAINING"/>
    <property type="match status" value="1"/>
</dbReference>
<evidence type="ECO:0000256" key="1">
    <source>
        <dbReference type="ARBA" id="ARBA00004120"/>
    </source>
</evidence>
<protein>
    <recommendedName>
        <fullName evidence="6">B9 domain-containing protein 2</fullName>
    </recommendedName>
</protein>
<evidence type="ECO:0000256" key="2">
    <source>
        <dbReference type="ARBA" id="ARBA00022490"/>
    </source>
</evidence>
<dbReference type="Pfam" id="PF07162">
    <property type="entry name" value="B9-C2"/>
    <property type="match status" value="1"/>
</dbReference>
<feature type="region of interest" description="Disordered" evidence="7">
    <location>
        <begin position="1"/>
        <end position="219"/>
    </location>
</feature>
<dbReference type="PANTHER" id="PTHR12968:SF2">
    <property type="entry name" value="B9 DOMAIN-CONTAINING PROTEIN 2"/>
    <property type="match status" value="1"/>
</dbReference>
<feature type="compositionally biased region" description="Low complexity" evidence="7">
    <location>
        <begin position="33"/>
        <end position="47"/>
    </location>
</feature>
<evidence type="ECO:0000256" key="7">
    <source>
        <dbReference type="SAM" id="MobiDB-lite"/>
    </source>
</evidence>
<keyword evidence="5" id="KW-0966">Cell projection</keyword>
<gene>
    <name evidence="8" type="ORF">Agub_g13021</name>
</gene>
<keyword evidence="4" id="KW-0206">Cytoskeleton</keyword>